<dbReference type="InterPro" id="IPR013686">
    <property type="entry name" value="Polypept-transport_assoc_ShlB"/>
</dbReference>
<keyword evidence="2" id="KW-0812">Transmembrane</keyword>
<evidence type="ECO:0000259" key="5">
    <source>
        <dbReference type="Pfam" id="PF03865"/>
    </source>
</evidence>
<feature type="region of interest" description="Disordered" evidence="4">
    <location>
        <begin position="1"/>
        <end position="25"/>
    </location>
</feature>
<dbReference type="Pfam" id="PF08479">
    <property type="entry name" value="POTRA_2"/>
    <property type="match status" value="1"/>
</dbReference>
<reference evidence="7 8" key="1">
    <citation type="submission" date="2018-06" db="EMBL/GenBank/DDBJ databases">
        <title>Genomic Encyclopedia of Type Strains, Phase IV (KMG-IV): sequencing the most valuable type-strain genomes for metagenomic binning, comparative biology and taxonomic classification.</title>
        <authorList>
            <person name="Goeker M."/>
        </authorList>
    </citation>
    <scope>NUCLEOTIDE SEQUENCE [LARGE SCALE GENOMIC DNA]</scope>
    <source>
        <strain evidence="7 8">DSM 25532</strain>
    </source>
</reference>
<evidence type="ECO:0000313" key="8">
    <source>
        <dbReference type="Proteomes" id="UP000253426"/>
    </source>
</evidence>
<evidence type="ECO:0000256" key="1">
    <source>
        <dbReference type="ARBA" id="ARBA00022452"/>
    </source>
</evidence>
<feature type="domain" description="Polypeptide-transport-associated ShlB-type" evidence="6">
    <location>
        <begin position="34"/>
        <end position="106"/>
    </location>
</feature>
<dbReference type="Gene3D" id="2.40.160.50">
    <property type="entry name" value="membrane protein fhac: a member of the omp85/tpsb transporter family"/>
    <property type="match status" value="1"/>
</dbReference>
<keyword evidence="8" id="KW-1185">Reference proteome</keyword>
<dbReference type="EMBL" id="QNRR01000005">
    <property type="protein sequence ID" value="RBP43626.1"/>
    <property type="molecule type" value="Genomic_DNA"/>
</dbReference>
<sequence length="527" mass="57590">MLAMYHGAPAPVSGAEQAATEPSASAETQPAIYIREYRVQGSKKLGPVEIGNAVYPFLGPARTVDDVEEARAALEKAYHDKGFQSVSVEVPQQSAARGIIVLRVVENKVGRLRVHGARYFLPSDIKRMAPSLAEGAVPDFNEVPKDLVKMQSADRQVTPALRTGVEPGTVDVDLTVKDTLPLHGSIEFNNRYSPDTVPLRLNASLSYGNLWQLGHSIGASFQIAPERPEDATVYSGYYIARVPGMDNFSLMFMGTKQDSDVSTLGGAAVAGRGEILGVRGLVTLPSLGNYYQSLSFGLDWKNFDEDVVVGDDTFSTPIQYWPISINYGGSWLGKRSFTEFNTNVTFHLRGTGSDPIEFDNKRYLADGAFIYFRGDVSHQHDLPHGFRVFGKAQGQIADSPLINSEQYAGGGLGTVRGYLESTALGDSGLFGTLELQSPSFIGTDREERGQRVNEWRVYGFVEGGSLWLREPLPDQQDTFELASLGIGSRVRLFGTLNGSVDIAWPLIEQGTTSEGETFVSFRVWSDF</sequence>
<evidence type="ECO:0000259" key="6">
    <source>
        <dbReference type="Pfam" id="PF08479"/>
    </source>
</evidence>
<dbReference type="PANTHER" id="PTHR34597:SF6">
    <property type="entry name" value="BLR6126 PROTEIN"/>
    <property type="match status" value="1"/>
</dbReference>
<evidence type="ECO:0000256" key="4">
    <source>
        <dbReference type="SAM" id="MobiDB-lite"/>
    </source>
</evidence>
<protein>
    <submittedName>
        <fullName evidence="7">Hemolysin activation/secretion protein</fullName>
    </submittedName>
</protein>
<dbReference type="GO" id="GO:0098046">
    <property type="term" value="C:type V protein secretion system complex"/>
    <property type="evidence" value="ECO:0007669"/>
    <property type="project" value="TreeGrafter"/>
</dbReference>
<dbReference type="Proteomes" id="UP000253426">
    <property type="component" value="Unassembled WGS sequence"/>
</dbReference>
<evidence type="ECO:0000256" key="3">
    <source>
        <dbReference type="ARBA" id="ARBA00023237"/>
    </source>
</evidence>
<evidence type="ECO:0000256" key="2">
    <source>
        <dbReference type="ARBA" id="ARBA00022692"/>
    </source>
</evidence>
<feature type="domain" description="Haemolysin activator HlyB C-terminal" evidence="5">
    <location>
        <begin position="168"/>
        <end position="489"/>
    </location>
</feature>
<dbReference type="GO" id="GO:0008320">
    <property type="term" value="F:protein transmembrane transporter activity"/>
    <property type="evidence" value="ECO:0007669"/>
    <property type="project" value="TreeGrafter"/>
</dbReference>
<accession>A0A366HME7</accession>
<comment type="caution">
    <text evidence="7">The sequence shown here is derived from an EMBL/GenBank/DDBJ whole genome shotgun (WGS) entry which is preliminary data.</text>
</comment>
<proteinExistence type="predicted"/>
<keyword evidence="1" id="KW-1134">Transmembrane beta strand</keyword>
<name>A0A366HME7_9BACT</name>
<gene>
    <name evidence="7" type="ORF">DES53_10524</name>
</gene>
<keyword evidence="3" id="KW-0998">Cell outer membrane</keyword>
<dbReference type="AlphaFoldDB" id="A0A366HME7"/>
<dbReference type="InterPro" id="IPR005565">
    <property type="entry name" value="Hemolysn_activator_HlyB_C"/>
</dbReference>
<keyword evidence="1" id="KW-0472">Membrane</keyword>
<dbReference type="Pfam" id="PF03865">
    <property type="entry name" value="ShlB"/>
    <property type="match status" value="1"/>
</dbReference>
<organism evidence="7 8">
    <name type="scientific">Roseimicrobium gellanilyticum</name>
    <dbReference type="NCBI Taxonomy" id="748857"/>
    <lineage>
        <taxon>Bacteria</taxon>
        <taxon>Pseudomonadati</taxon>
        <taxon>Verrucomicrobiota</taxon>
        <taxon>Verrucomicrobiia</taxon>
        <taxon>Verrucomicrobiales</taxon>
        <taxon>Verrucomicrobiaceae</taxon>
        <taxon>Roseimicrobium</taxon>
    </lineage>
</organism>
<dbReference type="Gene3D" id="3.10.20.310">
    <property type="entry name" value="membrane protein fhac"/>
    <property type="match status" value="1"/>
</dbReference>
<dbReference type="PANTHER" id="PTHR34597">
    <property type="entry name" value="SLR1661 PROTEIN"/>
    <property type="match status" value="1"/>
</dbReference>
<evidence type="ECO:0000313" key="7">
    <source>
        <dbReference type="EMBL" id="RBP43626.1"/>
    </source>
</evidence>
<dbReference type="InterPro" id="IPR051544">
    <property type="entry name" value="TPS_OM_transporter"/>
</dbReference>
<dbReference type="GO" id="GO:0046819">
    <property type="term" value="P:protein secretion by the type V secretion system"/>
    <property type="evidence" value="ECO:0007669"/>
    <property type="project" value="TreeGrafter"/>
</dbReference>